<sequence length="1375" mass="157773">MGGTHSKEEQKLQDISRHTKSIRSSLSTSPQNFTKERKDSIIADLSHSSTSITSLKGKVSKKKYNETLKNVQQTLTAVIKTEPVDLDGAAIETDSFVHVPINRQQRNSNSSTFKASKIVRSNAADFRQIEERFKTLKAEIRTAIKNNDVDLLRSHKAVLQVLAGNIDSLNLESNTPIAQRKESLRRDVGRMFGSVQKQLNMNRVSVSNTIRNTSLGDLNNIELQLAQNESLLDQVMKEKNPAELLTIKNNISTLSDRLRKVEITDDNLKNRILILTQKMYELKKTVDKLLVKREFESKLVKAQETLDRIKKNFNVLNSEETKRSLETLEDSVKKISEHDEVSKRKKKDLLVDISNYKKYSSDKKTIEQIVEENVVLRKKLKNSDKEITIIDQFINYWKNIEHNIDLNQYSKLSLLRMDNVLDEMQDSIYKMRMGIANKCDTNPPTLKTSQSVPKLNEDYGNGDVKTTSSDSGIIKTKARVYDVASPTIQYVNPVTTDRFSHIEEMKRNISCIKEKVGENTDHAVFKSKLEIYLKSLDDYVKDNNASLANKAVILSSEIYEILIRITMVELKQRIDIVTKKARSFNGSKYEKEFDKINAELNELHNDLDTLKVPSQYVQLVHEKCQLLEELGYLMQSFNNKPLYSVKSDTHDIKALKDKLAVLNDKVKRFVGTYKGVAYSNLERELNKILFDIGEYPDETVTEQINKDVERLLKILEHRSSLAESFKTKTESITNDESTAIDKIKFDLGNIKSEIDKTPEDDIKKCTKLQSRLGLVSFELGQISTRSNERLEKEKEILTNEVSSLRNVVDAKITLGQKPVAHWPDRDIVEVLPSYPKPDINKELELLQQKFENIKKEIDKPNADDIHKTYKLAQDVRKLLEQLNKYRFIKKTDLHVWQINLKNEMQQYVAILENDAKEAEDVISLERKLITLEALLRSKEQRDLKAMAEELQTIQSKLNKYDTNTTNASIRLRKTSVQQKTEELAQKLKRIEDEEIKFREQADKIMEIEEKTEALKPKIISFVGQPLDSKFNELDEATMKLIVSLENLEVKSQSLVKRKVFLSKELHKLGEILDSRGQQVEELISIEEKLEKASRLLDDARNKRDDIEAVKYYVKIIEDQIRQLAVNDDLLGRLDKCAKEYERIQSSMVELENDINNQKMSSNWLVTKSSNQTEQGTDGGHSKIYSFVIKKTTKGVQFADKTMVSVIDDDVPPILPKTKPPPLQWNPLSDIERKIDNLQSLCFSTIDEDQLNEIDNEANKLTIELKDLVIPRESPDNVKKSLSYEKLETIATHVETTLAEIKTLSKLESQLDSIGNQISGTLDSTLIDNLDQQLIQVQIGLRKIGNPLLKPKVDACNIRLFANMQIIRECKKMQAT</sequence>
<evidence type="ECO:0000256" key="1">
    <source>
        <dbReference type="SAM" id="Coils"/>
    </source>
</evidence>
<feature type="region of interest" description="Disordered" evidence="2">
    <location>
        <begin position="1"/>
        <end position="35"/>
    </location>
</feature>
<keyword evidence="1" id="KW-0175">Coiled coil</keyword>
<evidence type="ECO:0000256" key="2">
    <source>
        <dbReference type="SAM" id="MobiDB-lite"/>
    </source>
</evidence>
<feature type="coiled-coil region" evidence="1">
    <location>
        <begin position="1044"/>
        <end position="1109"/>
    </location>
</feature>
<dbReference type="Proteomes" id="UP000625711">
    <property type="component" value="Unassembled WGS sequence"/>
</dbReference>
<accession>A0A834M921</accession>
<proteinExistence type="predicted"/>
<reference evidence="3" key="1">
    <citation type="submission" date="2020-08" db="EMBL/GenBank/DDBJ databases">
        <title>Genome sequencing and assembly of the red palm weevil Rhynchophorus ferrugineus.</title>
        <authorList>
            <person name="Dias G.B."/>
            <person name="Bergman C.M."/>
            <person name="Manee M."/>
        </authorList>
    </citation>
    <scope>NUCLEOTIDE SEQUENCE</scope>
    <source>
        <strain evidence="3">AA-2017</strain>
        <tissue evidence="3">Whole larva</tissue>
    </source>
</reference>
<dbReference type="EMBL" id="JAACXV010014029">
    <property type="protein sequence ID" value="KAF7270990.1"/>
    <property type="molecule type" value="Genomic_DNA"/>
</dbReference>
<keyword evidence="4" id="KW-1185">Reference proteome</keyword>
<protein>
    <submittedName>
        <fullName evidence="3">Uncharacterized protein</fullName>
    </submittedName>
</protein>
<feature type="coiled-coil region" evidence="1">
    <location>
        <begin position="901"/>
        <end position="1010"/>
    </location>
</feature>
<comment type="caution">
    <text evidence="3">The sequence shown here is derived from an EMBL/GenBank/DDBJ whole genome shotgun (WGS) entry which is preliminary data.</text>
</comment>
<feature type="compositionally biased region" description="Polar residues" evidence="2">
    <location>
        <begin position="22"/>
        <end position="33"/>
    </location>
</feature>
<dbReference type="OrthoDB" id="6715961at2759"/>
<evidence type="ECO:0000313" key="3">
    <source>
        <dbReference type="EMBL" id="KAF7270990.1"/>
    </source>
</evidence>
<name>A0A834M921_RHYFE</name>
<evidence type="ECO:0000313" key="4">
    <source>
        <dbReference type="Proteomes" id="UP000625711"/>
    </source>
</evidence>
<feature type="coiled-coil region" evidence="1">
    <location>
        <begin position="1133"/>
        <end position="1160"/>
    </location>
</feature>
<gene>
    <name evidence="3" type="ORF">GWI33_016087</name>
</gene>
<organism evidence="3 4">
    <name type="scientific">Rhynchophorus ferrugineus</name>
    <name type="common">Red palm weevil</name>
    <name type="synonym">Curculio ferrugineus</name>
    <dbReference type="NCBI Taxonomy" id="354439"/>
    <lineage>
        <taxon>Eukaryota</taxon>
        <taxon>Metazoa</taxon>
        <taxon>Ecdysozoa</taxon>
        <taxon>Arthropoda</taxon>
        <taxon>Hexapoda</taxon>
        <taxon>Insecta</taxon>
        <taxon>Pterygota</taxon>
        <taxon>Neoptera</taxon>
        <taxon>Endopterygota</taxon>
        <taxon>Coleoptera</taxon>
        <taxon>Polyphaga</taxon>
        <taxon>Cucujiformia</taxon>
        <taxon>Curculionidae</taxon>
        <taxon>Dryophthorinae</taxon>
        <taxon>Rhynchophorus</taxon>
    </lineage>
</organism>
<feature type="coiled-coil region" evidence="1">
    <location>
        <begin position="292"/>
        <end position="319"/>
    </location>
</feature>
<feature type="compositionally biased region" description="Basic and acidic residues" evidence="2">
    <location>
        <begin position="1"/>
        <end position="17"/>
    </location>
</feature>